<dbReference type="Pfam" id="PF01386">
    <property type="entry name" value="Ribosomal_L25p"/>
    <property type="match status" value="1"/>
</dbReference>
<dbReference type="HAMAP" id="MF_01334">
    <property type="entry name" value="Ribosomal_bL25_CTC"/>
    <property type="match status" value="1"/>
</dbReference>
<protein>
    <submittedName>
        <fullName evidence="7">Lsu ribosomal protein l25p</fullName>
    </submittedName>
</protein>
<accession>A0A0W8E9B5</accession>
<dbReference type="PANTHER" id="PTHR33284">
    <property type="entry name" value="RIBOSOMAL PROTEIN L25/GLN-TRNA SYNTHETASE, ANTI-CODON-BINDING DOMAIN-CONTAINING PROTEIN"/>
    <property type="match status" value="1"/>
</dbReference>
<evidence type="ECO:0000256" key="3">
    <source>
        <dbReference type="ARBA" id="ARBA00022980"/>
    </source>
</evidence>
<dbReference type="GO" id="GO:0008097">
    <property type="term" value="F:5S rRNA binding"/>
    <property type="evidence" value="ECO:0007669"/>
    <property type="project" value="InterPro"/>
</dbReference>
<keyword evidence="2" id="KW-0694">RNA-binding</keyword>
<dbReference type="InterPro" id="IPR001021">
    <property type="entry name" value="Ribosomal_bL25_long"/>
</dbReference>
<evidence type="ECO:0000256" key="1">
    <source>
        <dbReference type="ARBA" id="ARBA00022730"/>
    </source>
</evidence>
<dbReference type="EMBL" id="LNQE01001824">
    <property type="protein sequence ID" value="KUG05198.1"/>
    <property type="molecule type" value="Genomic_DNA"/>
</dbReference>
<dbReference type="NCBIfam" id="TIGR00731">
    <property type="entry name" value="bL25_bact_ctc"/>
    <property type="match status" value="1"/>
</dbReference>
<dbReference type="GO" id="GO:0022625">
    <property type="term" value="C:cytosolic large ribosomal subunit"/>
    <property type="evidence" value="ECO:0007669"/>
    <property type="project" value="TreeGrafter"/>
</dbReference>
<dbReference type="Gene3D" id="2.40.240.10">
    <property type="entry name" value="Ribosomal Protein L25, Chain P"/>
    <property type="match status" value="1"/>
</dbReference>
<evidence type="ECO:0000313" key="7">
    <source>
        <dbReference type="EMBL" id="KUG05198.1"/>
    </source>
</evidence>
<sequence>MTAAIALTCKIREKKTKGYLNEMLKQEWIPGIVYGQEQTPLPVFLNRRDLYKKMSSYGSRGIFTLDIEGDNKPVMALVREVQKQALSGHIIHIDFLTINMSEKISSKVGIHIEGEEELIKKGSILQVGTKEVEVSCLPKDLPEVFTVDVSGLDSGDRIMVGDLTLPVGVELNETEDTIICAVLSPSKGTAQDLGEEEAGEDQE</sequence>
<evidence type="ECO:0000256" key="2">
    <source>
        <dbReference type="ARBA" id="ARBA00022884"/>
    </source>
</evidence>
<dbReference type="SUPFAM" id="SSF50715">
    <property type="entry name" value="Ribosomal protein L25-like"/>
    <property type="match status" value="1"/>
</dbReference>
<keyword evidence="4" id="KW-0687">Ribonucleoprotein</keyword>
<dbReference type="GO" id="GO:0003735">
    <property type="term" value="F:structural constituent of ribosome"/>
    <property type="evidence" value="ECO:0007669"/>
    <property type="project" value="InterPro"/>
</dbReference>
<reference evidence="7" key="1">
    <citation type="journal article" date="2015" name="Proc. Natl. Acad. Sci. U.S.A.">
        <title>Networks of energetic and metabolic interactions define dynamics in microbial communities.</title>
        <authorList>
            <person name="Embree M."/>
            <person name="Liu J.K."/>
            <person name="Al-Bassam M.M."/>
            <person name="Zengler K."/>
        </authorList>
    </citation>
    <scope>NUCLEOTIDE SEQUENCE</scope>
</reference>
<dbReference type="InterPro" id="IPR020056">
    <property type="entry name" value="Rbsml_bL25/Gln-tRNA_synth_N"/>
</dbReference>
<dbReference type="PANTHER" id="PTHR33284:SF1">
    <property type="entry name" value="RIBOSOMAL PROTEIN L25_GLN-TRNA SYNTHETASE, ANTI-CODON-BINDING DOMAIN-CONTAINING PROTEIN"/>
    <property type="match status" value="1"/>
</dbReference>
<keyword evidence="3 7" id="KW-0689">Ribosomal protein</keyword>
<dbReference type="InterPro" id="IPR029751">
    <property type="entry name" value="Ribosomal_L25_dom"/>
</dbReference>
<dbReference type="GO" id="GO:0006412">
    <property type="term" value="P:translation"/>
    <property type="evidence" value="ECO:0007669"/>
    <property type="project" value="InterPro"/>
</dbReference>
<evidence type="ECO:0000256" key="4">
    <source>
        <dbReference type="ARBA" id="ARBA00023274"/>
    </source>
</evidence>
<organism evidence="7">
    <name type="scientific">hydrocarbon metagenome</name>
    <dbReference type="NCBI Taxonomy" id="938273"/>
    <lineage>
        <taxon>unclassified sequences</taxon>
        <taxon>metagenomes</taxon>
        <taxon>ecological metagenomes</taxon>
    </lineage>
</organism>
<name>A0A0W8E9B5_9ZZZZ</name>
<gene>
    <name evidence="7" type="ORF">ASZ90_017384</name>
</gene>
<dbReference type="InterPro" id="IPR011035">
    <property type="entry name" value="Ribosomal_bL25/Gln-tRNA_synth"/>
</dbReference>
<dbReference type="CDD" id="cd00495">
    <property type="entry name" value="Ribosomal_L25_TL5_CTC"/>
    <property type="match status" value="1"/>
</dbReference>
<evidence type="ECO:0000259" key="5">
    <source>
        <dbReference type="Pfam" id="PF01386"/>
    </source>
</evidence>
<dbReference type="AlphaFoldDB" id="A0A0W8E9B5"/>
<dbReference type="Gene3D" id="2.170.120.20">
    <property type="entry name" value="Ribosomal protein L25, beta domain"/>
    <property type="match status" value="1"/>
</dbReference>
<feature type="domain" description="Large ribosomal subunit protein bL25 beta" evidence="6">
    <location>
        <begin position="103"/>
        <end position="185"/>
    </location>
</feature>
<feature type="domain" description="Large ribosomal subunit protein bL25 L25" evidence="5">
    <location>
        <begin position="7"/>
        <end position="95"/>
    </location>
</feature>
<dbReference type="Pfam" id="PF14693">
    <property type="entry name" value="Ribosomal_TL5_C"/>
    <property type="match status" value="1"/>
</dbReference>
<dbReference type="InterPro" id="IPR020930">
    <property type="entry name" value="Ribosomal_uL5_bac-type"/>
</dbReference>
<keyword evidence="1" id="KW-0699">rRNA-binding</keyword>
<dbReference type="InterPro" id="IPR037121">
    <property type="entry name" value="Ribosomal_bL25_C"/>
</dbReference>
<comment type="caution">
    <text evidence="7">The sequence shown here is derived from an EMBL/GenBank/DDBJ whole genome shotgun (WGS) entry which is preliminary data.</text>
</comment>
<evidence type="ECO:0000259" key="6">
    <source>
        <dbReference type="Pfam" id="PF14693"/>
    </source>
</evidence>
<proteinExistence type="inferred from homology"/>
<dbReference type="InterPro" id="IPR020057">
    <property type="entry name" value="Ribosomal_bL25_b-dom"/>
</dbReference>